<dbReference type="InterPro" id="IPR039425">
    <property type="entry name" value="RNA_pol_sigma-70-like"/>
</dbReference>
<evidence type="ECO:0000259" key="6">
    <source>
        <dbReference type="Pfam" id="PF04542"/>
    </source>
</evidence>
<dbReference type="PANTHER" id="PTHR43133:SF51">
    <property type="entry name" value="RNA POLYMERASE SIGMA FACTOR"/>
    <property type="match status" value="1"/>
</dbReference>
<dbReference type="Gene3D" id="1.10.10.10">
    <property type="entry name" value="Winged helix-like DNA-binding domain superfamily/Winged helix DNA-binding domain"/>
    <property type="match status" value="1"/>
</dbReference>
<evidence type="ECO:0000256" key="2">
    <source>
        <dbReference type="ARBA" id="ARBA00023015"/>
    </source>
</evidence>
<dbReference type="InterPro" id="IPR007627">
    <property type="entry name" value="RNA_pol_sigma70_r2"/>
</dbReference>
<keyword evidence="4" id="KW-0804">Transcription</keyword>
<evidence type="ECO:0000256" key="4">
    <source>
        <dbReference type="ARBA" id="ARBA00023163"/>
    </source>
</evidence>
<evidence type="ECO:0000256" key="5">
    <source>
        <dbReference type="SAM" id="Phobius"/>
    </source>
</evidence>
<dbReference type="InterPro" id="IPR013325">
    <property type="entry name" value="RNA_pol_sigma_r2"/>
</dbReference>
<dbReference type="Pfam" id="PF04542">
    <property type="entry name" value="Sigma70_r2"/>
    <property type="match status" value="1"/>
</dbReference>
<feature type="domain" description="RNA polymerase sigma-70 region 2" evidence="6">
    <location>
        <begin position="49"/>
        <end position="116"/>
    </location>
</feature>
<proteinExistence type="inferred from homology"/>
<dbReference type="AlphaFoldDB" id="A0A6P2CRB9"/>
<evidence type="ECO:0008006" key="10">
    <source>
        <dbReference type="Google" id="ProtNLM"/>
    </source>
</evidence>
<dbReference type="GO" id="GO:0003677">
    <property type="term" value="F:DNA binding"/>
    <property type="evidence" value="ECO:0007669"/>
    <property type="project" value="InterPro"/>
</dbReference>
<organism evidence="8 9">
    <name type="scientific">Gemmata massiliana</name>
    <dbReference type="NCBI Taxonomy" id="1210884"/>
    <lineage>
        <taxon>Bacteria</taxon>
        <taxon>Pseudomonadati</taxon>
        <taxon>Planctomycetota</taxon>
        <taxon>Planctomycetia</taxon>
        <taxon>Gemmatales</taxon>
        <taxon>Gemmataceae</taxon>
        <taxon>Gemmata</taxon>
    </lineage>
</organism>
<dbReference type="Pfam" id="PF08281">
    <property type="entry name" value="Sigma70_r4_2"/>
    <property type="match status" value="1"/>
</dbReference>
<dbReference type="NCBIfam" id="TIGR02937">
    <property type="entry name" value="sigma70-ECF"/>
    <property type="match status" value="1"/>
</dbReference>
<dbReference type="PANTHER" id="PTHR43133">
    <property type="entry name" value="RNA POLYMERASE ECF-TYPE SIGMA FACTO"/>
    <property type="match status" value="1"/>
</dbReference>
<dbReference type="Proteomes" id="UP000464178">
    <property type="component" value="Chromosome"/>
</dbReference>
<dbReference type="GO" id="GO:0006352">
    <property type="term" value="P:DNA-templated transcription initiation"/>
    <property type="evidence" value="ECO:0007669"/>
    <property type="project" value="InterPro"/>
</dbReference>
<feature type="transmembrane region" description="Helical" evidence="5">
    <location>
        <begin position="253"/>
        <end position="273"/>
    </location>
</feature>
<evidence type="ECO:0000256" key="1">
    <source>
        <dbReference type="ARBA" id="ARBA00010641"/>
    </source>
</evidence>
<evidence type="ECO:0000313" key="9">
    <source>
        <dbReference type="Proteomes" id="UP000464178"/>
    </source>
</evidence>
<keyword evidence="5" id="KW-0472">Membrane</keyword>
<dbReference type="InterPro" id="IPR013249">
    <property type="entry name" value="RNA_pol_sigma70_r4_t2"/>
</dbReference>
<evidence type="ECO:0000313" key="8">
    <source>
        <dbReference type="EMBL" id="VTR91463.1"/>
    </source>
</evidence>
<name>A0A6P2CRB9_9BACT</name>
<reference evidence="8 9" key="1">
    <citation type="submission" date="2019-05" db="EMBL/GenBank/DDBJ databases">
        <authorList>
            <consortium name="Science for Life Laboratories"/>
        </authorList>
    </citation>
    <scope>NUCLEOTIDE SEQUENCE [LARGE SCALE GENOMIC DNA]</scope>
    <source>
        <strain evidence="8">Soil9</strain>
    </source>
</reference>
<protein>
    <recommendedName>
        <fullName evidence="10">ECF RNA polymerase sigma factor SigE</fullName>
    </recommendedName>
</protein>
<dbReference type="RefSeq" id="WP_162666450.1">
    <property type="nucleotide sequence ID" value="NZ_LR593886.1"/>
</dbReference>
<dbReference type="InterPro" id="IPR014284">
    <property type="entry name" value="RNA_pol_sigma-70_dom"/>
</dbReference>
<gene>
    <name evidence="8" type="ORF">SOIL9_62510</name>
</gene>
<accession>A0A6P2CRB9</accession>
<dbReference type="Gene3D" id="1.10.1740.10">
    <property type="match status" value="1"/>
</dbReference>
<dbReference type="EMBL" id="LR593886">
    <property type="protein sequence ID" value="VTR91463.1"/>
    <property type="molecule type" value="Genomic_DNA"/>
</dbReference>
<dbReference type="InterPro" id="IPR013324">
    <property type="entry name" value="RNA_pol_sigma_r3/r4-like"/>
</dbReference>
<keyword evidence="5" id="KW-0812">Transmembrane</keyword>
<dbReference type="SUPFAM" id="SSF88946">
    <property type="entry name" value="Sigma2 domain of RNA polymerase sigma factors"/>
    <property type="match status" value="1"/>
</dbReference>
<feature type="domain" description="RNA polymerase sigma factor 70 region 4 type 2" evidence="7">
    <location>
        <begin position="138"/>
        <end position="190"/>
    </location>
</feature>
<dbReference type="GO" id="GO:0016987">
    <property type="term" value="F:sigma factor activity"/>
    <property type="evidence" value="ECO:0007669"/>
    <property type="project" value="UniProtKB-KW"/>
</dbReference>
<keyword evidence="2" id="KW-0805">Transcription regulation</keyword>
<sequence length="485" mass="52074">MRSLIHRLQSRLSKHEGEATDERLLGDFLAHREGSRGAPQIADEAFAAIVRRHGPMVRGVCRRVLRNDTDADDAFQAVFIVLIRKAEAVRPRNRLGNWLYGVAVNVARRGRDANSRRRVQELNTEVPGPEPVSNDLREVIDQELSGLPDAYRAAVVACDLEGHTRSEAAGRLGWSEGTVASRLARGRALLADRLTRRGLALPATGLIAVLGANHASAVPAFSYSTLLRAPSPSAEALAQEVIRAMMSSKLRTIAVALLTVVGIAGTGTATVWACGGFGPRIVPPVSGAKSFPFESVETRSAQPNDATPSWERSVPVSTAIVGTDKPAGENAGVAKGARFVLTNPAGDITVVSDRHETFVEFFRRQPVVVAVVSDSLRKKLIYGEKGPLEIVTVDQASFNTGGPRVAAYGASLKLVPVSPNTPVARFLEMTSANEPVVFVQDSSDKSLWQAVGFTRRSLVGFFASTARIKPDDFAPADLLHATEKK</sequence>
<dbReference type="SUPFAM" id="SSF88659">
    <property type="entry name" value="Sigma3 and sigma4 domains of RNA polymerase sigma factors"/>
    <property type="match status" value="1"/>
</dbReference>
<keyword evidence="5" id="KW-1133">Transmembrane helix</keyword>
<dbReference type="CDD" id="cd06171">
    <property type="entry name" value="Sigma70_r4"/>
    <property type="match status" value="1"/>
</dbReference>
<keyword evidence="3" id="KW-0731">Sigma factor</keyword>
<evidence type="ECO:0000256" key="3">
    <source>
        <dbReference type="ARBA" id="ARBA00023082"/>
    </source>
</evidence>
<comment type="similarity">
    <text evidence="1">Belongs to the sigma-70 factor family. ECF subfamily.</text>
</comment>
<dbReference type="InterPro" id="IPR036388">
    <property type="entry name" value="WH-like_DNA-bd_sf"/>
</dbReference>
<evidence type="ECO:0000259" key="7">
    <source>
        <dbReference type="Pfam" id="PF08281"/>
    </source>
</evidence>
<keyword evidence="9" id="KW-1185">Reference proteome</keyword>
<dbReference type="KEGG" id="gms:SOIL9_62510"/>